<accession>A0A077SQS1</accession>
<dbReference type="GO" id="GO:0030154">
    <property type="term" value="P:cell differentiation"/>
    <property type="evidence" value="ECO:0007669"/>
    <property type="project" value="TreeGrafter"/>
</dbReference>
<evidence type="ECO:0000256" key="6">
    <source>
        <dbReference type="ARBA" id="ARBA00023242"/>
    </source>
</evidence>
<dbReference type="InterPro" id="IPR017855">
    <property type="entry name" value="SMAD-like_dom_sf"/>
</dbReference>
<protein>
    <recommendedName>
        <fullName evidence="7">Mothers against decapentaplegic homolog</fullName>
        <shortName evidence="7">MAD homolog</shortName>
        <shortName evidence="7">Mothers against DPP homolog</shortName>
    </recommendedName>
    <alternativeName>
        <fullName evidence="7">SMAD family member</fullName>
    </alternativeName>
</protein>
<evidence type="ECO:0000256" key="2">
    <source>
        <dbReference type="ARBA" id="ARBA00022723"/>
    </source>
</evidence>
<name>A0A077SQS1_9METZ</name>
<reference evidence="11" key="1">
    <citation type="journal article" date="2014" name="Nat. Commun.">
        <title>Developmental gene expression provides clues to relationships between sponge and eumetazoan body plans.</title>
        <authorList>
            <person name="Leininger S."/>
            <person name="Adamski M."/>
            <person name="Bergum B."/>
            <person name="Guder C."/>
            <person name="Liu J."/>
            <person name="Laplante M."/>
            <person name="Brate J."/>
            <person name="Hoffmann F."/>
            <person name="Fortunato S."/>
            <person name="Jordal S."/>
            <person name="Rapp H.T."/>
            <person name="Adamska M."/>
        </authorList>
    </citation>
    <scope>NUCLEOTIDE SEQUENCE</scope>
</reference>
<dbReference type="Pfam" id="PF03166">
    <property type="entry name" value="MH2"/>
    <property type="match status" value="1"/>
</dbReference>
<feature type="domain" description="MH2" evidence="10">
    <location>
        <begin position="245"/>
        <end position="441"/>
    </location>
</feature>
<dbReference type="GO" id="GO:0046872">
    <property type="term" value="F:metal ion binding"/>
    <property type="evidence" value="ECO:0007669"/>
    <property type="project" value="UniProtKB-KW"/>
</dbReference>
<dbReference type="Pfam" id="PF03165">
    <property type="entry name" value="MH1"/>
    <property type="match status" value="1"/>
</dbReference>
<comment type="subcellular location">
    <subcellularLocation>
        <location evidence="7">Cytoplasm</location>
    </subcellularLocation>
    <subcellularLocation>
        <location evidence="7">Nucleus</location>
    </subcellularLocation>
</comment>
<evidence type="ECO:0000256" key="3">
    <source>
        <dbReference type="ARBA" id="ARBA00022833"/>
    </source>
</evidence>
<dbReference type="PANTHER" id="PTHR13703:SF61">
    <property type="entry name" value="PROTEIN MOTHERS AGAINST DPP"/>
    <property type="match status" value="1"/>
</dbReference>
<dbReference type="GO" id="GO:0005737">
    <property type="term" value="C:cytoplasm"/>
    <property type="evidence" value="ECO:0007669"/>
    <property type="project" value="UniProtKB-SubCell"/>
</dbReference>
<dbReference type="InterPro" id="IPR036578">
    <property type="entry name" value="SMAD_MH1_sf"/>
</dbReference>
<proteinExistence type="evidence at transcript level"/>
<dbReference type="PROSITE" id="PS51075">
    <property type="entry name" value="MH1"/>
    <property type="match status" value="1"/>
</dbReference>
<dbReference type="SMART" id="SM00523">
    <property type="entry name" value="DWA"/>
    <property type="match status" value="1"/>
</dbReference>
<dbReference type="GO" id="GO:0000981">
    <property type="term" value="F:DNA-binding transcription factor activity, RNA polymerase II-specific"/>
    <property type="evidence" value="ECO:0007669"/>
    <property type="project" value="TreeGrafter"/>
</dbReference>
<keyword evidence="2" id="KW-0479">Metal-binding</keyword>
<dbReference type="GO" id="GO:0071144">
    <property type="term" value="C:heteromeric SMAD protein complex"/>
    <property type="evidence" value="ECO:0007669"/>
    <property type="project" value="TreeGrafter"/>
</dbReference>
<dbReference type="AlphaFoldDB" id="A0A077SQS1"/>
<dbReference type="FunFam" id="3.90.520.10:FF:000001">
    <property type="entry name" value="Mothers against decapentaplegic homolog"/>
    <property type="match status" value="1"/>
</dbReference>
<dbReference type="InterPro" id="IPR013019">
    <property type="entry name" value="MAD_homology_MH1"/>
</dbReference>
<dbReference type="Gene3D" id="3.90.520.10">
    <property type="entry name" value="SMAD MH1 domain"/>
    <property type="match status" value="1"/>
</dbReference>
<organism evidence="11">
    <name type="scientific">Sycon ciliatum</name>
    <dbReference type="NCBI Taxonomy" id="27933"/>
    <lineage>
        <taxon>Eukaryota</taxon>
        <taxon>Metazoa</taxon>
        <taxon>Porifera</taxon>
        <taxon>Calcarea</taxon>
        <taxon>Calcaronea</taxon>
        <taxon>Leucosolenida</taxon>
        <taxon>Sycettidae</taxon>
        <taxon>Sycon</taxon>
    </lineage>
</organism>
<keyword evidence="7" id="KW-0963">Cytoplasm</keyword>
<evidence type="ECO:0000259" key="9">
    <source>
        <dbReference type="PROSITE" id="PS51075"/>
    </source>
</evidence>
<dbReference type="GO" id="GO:0070411">
    <property type="term" value="F:I-SMAD binding"/>
    <property type="evidence" value="ECO:0007669"/>
    <property type="project" value="TreeGrafter"/>
</dbReference>
<evidence type="ECO:0000313" key="11">
    <source>
        <dbReference type="EMBL" id="CDO67943.1"/>
    </source>
</evidence>
<comment type="similarity">
    <text evidence="1 7">Belongs to the dwarfin/SMAD family.</text>
</comment>
<keyword evidence="5 7" id="KW-0804">Transcription</keyword>
<dbReference type="EMBL" id="HG973404">
    <property type="protein sequence ID" value="CDO67943.1"/>
    <property type="molecule type" value="mRNA"/>
</dbReference>
<feature type="region of interest" description="Disordered" evidence="8">
    <location>
        <begin position="144"/>
        <end position="224"/>
    </location>
</feature>
<sequence>MASGGSSLLNFGTNPTVKRLLGWRQGDEDEAWGTKAVDALYKKLKKNKPMLEELERALQRPDQPSKCVTIPRSLDGRLQVSHRKGLPHVIYCRVWRWPDLQSHHELKPIDSCEFAFSYNKKDVCVNPFHYGRVETPVLPPVLVPRFSDRPPSHRVTGSGPQALSLPSNAQAPGASPAHNGPTAFGAPESPVPAYYPDDMRSPSSPASEAGSAVDMNSMANPPAPSPHVSIPANAVPVPYPEQDCWCAIHYYELNQRVGEPFLAHSSKTSIVVDGFTDPNQQQDRFSLGLLSNPGRNSTIESARKHIGKGMHMFYIGGEVFVECLSEASLFVQSRNANIINHVHPATVCKLTKTHNMRVFDNPRFDADLTEAVHQGRDAVRNLASKCRFKVSFVKGWGSGYRRQEVTSTPCWIEVTLHSPLQWIDNVLLQMHPDHQPPSSTS</sequence>
<feature type="domain" description="MH1" evidence="9">
    <location>
        <begin position="15"/>
        <end position="139"/>
    </location>
</feature>
<evidence type="ECO:0000256" key="8">
    <source>
        <dbReference type="SAM" id="MobiDB-lite"/>
    </source>
</evidence>
<feature type="compositionally biased region" description="Low complexity" evidence="8">
    <location>
        <begin position="201"/>
        <end position="212"/>
    </location>
</feature>
<dbReference type="GO" id="GO:0000978">
    <property type="term" value="F:RNA polymerase II cis-regulatory region sequence-specific DNA binding"/>
    <property type="evidence" value="ECO:0007669"/>
    <property type="project" value="TreeGrafter"/>
</dbReference>
<dbReference type="SUPFAM" id="SSF49879">
    <property type="entry name" value="SMAD/FHA domain"/>
    <property type="match status" value="1"/>
</dbReference>
<evidence type="ECO:0000256" key="1">
    <source>
        <dbReference type="ARBA" id="ARBA00005545"/>
    </source>
</evidence>
<dbReference type="PANTHER" id="PTHR13703">
    <property type="entry name" value="SMAD"/>
    <property type="match status" value="1"/>
</dbReference>
<dbReference type="SUPFAM" id="SSF56366">
    <property type="entry name" value="SMAD MH1 domain"/>
    <property type="match status" value="1"/>
</dbReference>
<dbReference type="GO" id="GO:0009653">
    <property type="term" value="P:anatomical structure morphogenesis"/>
    <property type="evidence" value="ECO:0007669"/>
    <property type="project" value="TreeGrafter"/>
</dbReference>
<dbReference type="GO" id="GO:0060395">
    <property type="term" value="P:SMAD protein signal transduction"/>
    <property type="evidence" value="ECO:0007669"/>
    <property type="project" value="TreeGrafter"/>
</dbReference>
<evidence type="ECO:0000256" key="5">
    <source>
        <dbReference type="ARBA" id="ARBA00023163"/>
    </source>
</evidence>
<keyword evidence="6 7" id="KW-0539">Nucleus</keyword>
<dbReference type="InterPro" id="IPR001132">
    <property type="entry name" value="SMAD_dom_Dwarfin-type"/>
</dbReference>
<keyword evidence="3" id="KW-0862">Zinc</keyword>
<evidence type="ECO:0000256" key="7">
    <source>
        <dbReference type="RuleBase" id="RU361195"/>
    </source>
</evidence>
<evidence type="ECO:0000259" key="10">
    <source>
        <dbReference type="PROSITE" id="PS51076"/>
    </source>
</evidence>
<dbReference type="InterPro" id="IPR013790">
    <property type="entry name" value="Dwarfin"/>
</dbReference>
<dbReference type="InterPro" id="IPR008984">
    <property type="entry name" value="SMAD_FHA_dom_sf"/>
</dbReference>
<evidence type="ECO:0000256" key="4">
    <source>
        <dbReference type="ARBA" id="ARBA00023015"/>
    </source>
</evidence>
<dbReference type="PROSITE" id="PS51076">
    <property type="entry name" value="MH2"/>
    <property type="match status" value="1"/>
</dbReference>
<gene>
    <name evidence="11" type="primary">Smad15</name>
</gene>
<dbReference type="InterPro" id="IPR003619">
    <property type="entry name" value="MAD_homology1_Dwarfin-type"/>
</dbReference>
<feature type="compositionally biased region" description="Polar residues" evidence="8">
    <location>
        <begin position="158"/>
        <end position="170"/>
    </location>
</feature>
<keyword evidence="4 7" id="KW-0805">Transcription regulation</keyword>
<dbReference type="Gene3D" id="2.60.200.10">
    <property type="match status" value="1"/>
</dbReference>
<dbReference type="SMART" id="SM00524">
    <property type="entry name" value="DWB"/>
    <property type="match status" value="1"/>
</dbReference>